<dbReference type="AlphaFoldDB" id="A0A423IA28"/>
<dbReference type="GO" id="GO:0005829">
    <property type="term" value="C:cytosol"/>
    <property type="evidence" value="ECO:0007669"/>
    <property type="project" value="TreeGrafter"/>
</dbReference>
<dbReference type="GO" id="GO:0003677">
    <property type="term" value="F:DNA binding"/>
    <property type="evidence" value="ECO:0007669"/>
    <property type="project" value="InterPro"/>
</dbReference>
<accession>A0A423IA28</accession>
<dbReference type="InterPro" id="IPR027417">
    <property type="entry name" value="P-loop_NTPase"/>
</dbReference>
<evidence type="ECO:0000313" key="4">
    <source>
        <dbReference type="Proteomes" id="UP000284168"/>
    </source>
</evidence>
<dbReference type="InterPro" id="IPR000212">
    <property type="entry name" value="DNA_helicase_UvrD/REP"/>
</dbReference>
<dbReference type="RefSeq" id="WP_123722501.1">
    <property type="nucleotide sequence ID" value="NZ_MOBN01000041.1"/>
</dbReference>
<reference evidence="3 4" key="1">
    <citation type="submission" date="2016-10" db="EMBL/GenBank/DDBJ databases">
        <title>Comparative genome analysis of multiple Pseudomonas spp. focuses on biocontrol and plant growth promoting traits.</title>
        <authorList>
            <person name="Tao X.-Y."/>
            <person name="Taylor C.G."/>
        </authorList>
    </citation>
    <scope>NUCLEOTIDE SEQUENCE [LARGE SCALE GENOMIC DNA]</scope>
    <source>
        <strain evidence="3 4">48C10</strain>
    </source>
</reference>
<dbReference type="Pfam" id="PF13245">
    <property type="entry name" value="AAA_19"/>
    <property type="match status" value="1"/>
</dbReference>
<dbReference type="Proteomes" id="UP000284168">
    <property type="component" value="Unassembled WGS sequence"/>
</dbReference>
<comment type="caution">
    <text evidence="3">The sequence shown here is derived from an EMBL/GenBank/DDBJ whole genome shotgun (WGS) entry which is preliminary data.</text>
</comment>
<dbReference type="SUPFAM" id="SSF52540">
    <property type="entry name" value="P-loop containing nucleoside triphosphate hydrolases"/>
    <property type="match status" value="1"/>
</dbReference>
<dbReference type="PANTHER" id="PTHR11070">
    <property type="entry name" value="UVRD / RECB / PCRA DNA HELICASE FAMILY MEMBER"/>
    <property type="match status" value="1"/>
</dbReference>
<dbReference type="GO" id="GO:0043138">
    <property type="term" value="F:3'-5' DNA helicase activity"/>
    <property type="evidence" value="ECO:0007669"/>
    <property type="project" value="TreeGrafter"/>
</dbReference>
<name>A0A423IA28_9PSED</name>
<evidence type="ECO:0000256" key="1">
    <source>
        <dbReference type="ARBA" id="ARBA00034923"/>
    </source>
</evidence>
<dbReference type="PANTHER" id="PTHR11070:SF2">
    <property type="entry name" value="ATP-DEPENDENT DNA HELICASE SRS2"/>
    <property type="match status" value="1"/>
</dbReference>
<dbReference type="Pfam" id="PF13538">
    <property type="entry name" value="UvrD_C_2"/>
    <property type="match status" value="1"/>
</dbReference>
<organism evidence="3 4">
    <name type="scientific">Pseudomonas lini</name>
    <dbReference type="NCBI Taxonomy" id="163011"/>
    <lineage>
        <taxon>Bacteria</taxon>
        <taxon>Pseudomonadati</taxon>
        <taxon>Pseudomonadota</taxon>
        <taxon>Gammaproteobacteria</taxon>
        <taxon>Pseudomonadales</taxon>
        <taxon>Pseudomonadaceae</taxon>
        <taxon>Pseudomonas</taxon>
    </lineage>
</organism>
<protein>
    <recommendedName>
        <fullName evidence="1">DNA 3'-5' helicase II</fullName>
    </recommendedName>
</protein>
<gene>
    <name evidence="3" type="ORF">BK663_24655</name>
</gene>
<dbReference type="Gene3D" id="3.40.50.300">
    <property type="entry name" value="P-loop containing nucleotide triphosphate hydrolases"/>
    <property type="match status" value="2"/>
</dbReference>
<dbReference type="GO" id="GO:0000725">
    <property type="term" value="P:recombinational repair"/>
    <property type="evidence" value="ECO:0007669"/>
    <property type="project" value="TreeGrafter"/>
</dbReference>
<dbReference type="InterPro" id="IPR027785">
    <property type="entry name" value="UvrD-like_helicase_C"/>
</dbReference>
<evidence type="ECO:0000313" key="3">
    <source>
        <dbReference type="EMBL" id="RON22287.1"/>
    </source>
</evidence>
<dbReference type="EMBL" id="MOBN01000041">
    <property type="protein sequence ID" value="RON22287.1"/>
    <property type="molecule type" value="Genomic_DNA"/>
</dbReference>
<dbReference type="GO" id="GO:0005524">
    <property type="term" value="F:ATP binding"/>
    <property type="evidence" value="ECO:0007669"/>
    <property type="project" value="InterPro"/>
</dbReference>
<feature type="domain" description="UvrD-like helicase C-terminal" evidence="2">
    <location>
        <begin position="357"/>
        <end position="405"/>
    </location>
</feature>
<sequence>MTIQSFSGAAGCGKTHQLMANLATRLERHPLQAFQKVLALTFMHGSRRRLDDRLGGVALLRRQYECTTIDGFAWRIVSRWQALITQLEMGHPRVNDYEAVCQVAADLLSHDIVVRWIAATYPIVVVDEAQDLTPNRLRIVQAMAPHVDLLIAADEFQCLIEELRPNPACDWLTAVGHDALLQQPWRTSDRNLLGAAGAIRSAQAPASNGLFKIFHTPTPALAASYVSNGIGWNRGGNRVAIITPTMGQFAHGILTWVATRTTGRGNGPYNIILEESETKLADTFVNDLALPDQATLAEAFALMAEKPAPIAQDFVRWLEKQRRTKGRTHVLREEMEDTIRHSFSNQRRLSSRDGPGIRALTVHGAKNREFDLVIVLWPAAIRGNDEQQRRLLYNAVTRAKHQCLVLVQLPRAMTLPPFSVREELALNEN</sequence>
<proteinExistence type="predicted"/>
<evidence type="ECO:0000259" key="2">
    <source>
        <dbReference type="Pfam" id="PF13538"/>
    </source>
</evidence>